<name>A0ABQ0E8I1_9BACT</name>
<reference evidence="1 2" key="1">
    <citation type="journal article" date="2025" name="Int. J. Syst. Evol. Microbiol.">
        <title>Desulfovibrio falkowii sp. nov., Porphyromonas miyakawae sp. nov., Mediterraneibacter flintii sp. nov. and Owariibacterium komagatae gen. nov., sp. nov., isolated from human faeces.</title>
        <authorList>
            <person name="Hamaguchi T."/>
            <person name="Ohara M."/>
            <person name="Hisatomi A."/>
            <person name="Sekiguchi K."/>
            <person name="Takeda J.I."/>
            <person name="Ueyama J."/>
            <person name="Ito M."/>
            <person name="Nishiwaki H."/>
            <person name="Ogi T."/>
            <person name="Hirayama M."/>
            <person name="Ohkuma M."/>
            <person name="Sakamoto M."/>
            <person name="Ohno K."/>
        </authorList>
    </citation>
    <scope>NUCLEOTIDE SEQUENCE [LARGE SCALE GENOMIC DNA]</scope>
    <source>
        <strain evidence="1 2">13CB8C</strain>
    </source>
</reference>
<gene>
    <name evidence="1" type="ORF">Defa_15920</name>
</gene>
<protein>
    <submittedName>
        <fullName evidence="1">Uncharacterized protein</fullName>
    </submittedName>
</protein>
<evidence type="ECO:0000313" key="1">
    <source>
        <dbReference type="EMBL" id="GAB1254105.1"/>
    </source>
</evidence>
<organism evidence="1 2">
    <name type="scientific">Desulfovibrio falkowii</name>
    <dbReference type="NCBI Taxonomy" id="3136602"/>
    <lineage>
        <taxon>Bacteria</taxon>
        <taxon>Pseudomonadati</taxon>
        <taxon>Thermodesulfobacteriota</taxon>
        <taxon>Desulfovibrionia</taxon>
        <taxon>Desulfovibrionales</taxon>
        <taxon>Desulfovibrionaceae</taxon>
        <taxon>Desulfovibrio</taxon>
    </lineage>
</organism>
<comment type="caution">
    <text evidence="1">The sequence shown here is derived from an EMBL/GenBank/DDBJ whole genome shotgun (WGS) entry which is preliminary data.</text>
</comment>
<accession>A0ABQ0E8I1</accession>
<proteinExistence type="predicted"/>
<dbReference type="EMBL" id="BAAFSG010000001">
    <property type="protein sequence ID" value="GAB1254105.1"/>
    <property type="molecule type" value="Genomic_DNA"/>
</dbReference>
<dbReference type="Proteomes" id="UP001628192">
    <property type="component" value="Unassembled WGS sequence"/>
</dbReference>
<evidence type="ECO:0000313" key="2">
    <source>
        <dbReference type="Proteomes" id="UP001628192"/>
    </source>
</evidence>
<sequence length="99" mass="10551">MTGDKHDQQTAQPLLSELGHSEAWALYLIRAANILKDRWACVTKISQMLARSGVATEADMEPFIPTIAKLDVIGTAKGMNALVGVAPAKPDSPSFAMNG</sequence>
<keyword evidence="2" id="KW-1185">Reference proteome</keyword>